<reference evidence="3" key="1">
    <citation type="submission" date="2017-09" db="EMBL/GenBank/DDBJ databases">
        <title>Depth-based differentiation of microbial function through sediment-hosted aquifers and enrichment of novel symbionts in the deep terrestrial subsurface.</title>
        <authorList>
            <person name="Probst A.J."/>
            <person name="Ladd B."/>
            <person name="Jarett J.K."/>
            <person name="Geller-Mcgrath D.E."/>
            <person name="Sieber C.M.K."/>
            <person name="Emerson J.B."/>
            <person name="Anantharaman K."/>
            <person name="Thomas B.C."/>
            <person name="Malmstrom R."/>
            <person name="Stieglmeier M."/>
            <person name="Klingl A."/>
            <person name="Woyke T."/>
            <person name="Ryan C.M."/>
            <person name="Banfield J.F."/>
        </authorList>
    </citation>
    <scope>NUCLEOTIDE SEQUENCE [LARGE SCALE GENOMIC DNA]</scope>
</reference>
<evidence type="ECO:0000313" key="2">
    <source>
        <dbReference type="EMBL" id="PIT97895.1"/>
    </source>
</evidence>
<dbReference type="EMBL" id="PEZP01000040">
    <property type="protein sequence ID" value="PIT97895.1"/>
    <property type="molecule type" value="Genomic_DNA"/>
</dbReference>
<feature type="domain" description="LUD" evidence="1">
    <location>
        <begin position="16"/>
        <end position="200"/>
    </location>
</feature>
<evidence type="ECO:0000313" key="3">
    <source>
        <dbReference type="Proteomes" id="UP000230731"/>
    </source>
</evidence>
<dbReference type="InterPro" id="IPR003741">
    <property type="entry name" value="LUD_dom"/>
</dbReference>
<comment type="caution">
    <text evidence="2">The sequence shown here is derived from an EMBL/GenBank/DDBJ whole genome shotgun (WGS) entry which is preliminary data.</text>
</comment>
<proteinExistence type="predicted"/>
<dbReference type="Pfam" id="PF02589">
    <property type="entry name" value="LUD_dom"/>
    <property type="match status" value="1"/>
</dbReference>
<name>A0A2M6WYP4_9BACT</name>
<dbReference type="PANTHER" id="PTHR36179:SF2">
    <property type="entry name" value="LUD DOMAIN-CONTAINING PROTEIN"/>
    <property type="match status" value="1"/>
</dbReference>
<dbReference type="PANTHER" id="PTHR36179">
    <property type="entry name" value="LUD_DOM DOMAIN-CONTAINING PROTEIN"/>
    <property type="match status" value="1"/>
</dbReference>
<evidence type="ECO:0000259" key="1">
    <source>
        <dbReference type="Pfam" id="PF02589"/>
    </source>
</evidence>
<gene>
    <name evidence="2" type="ORF">COT71_03500</name>
</gene>
<protein>
    <recommendedName>
        <fullName evidence="1">LUD domain-containing protein</fullName>
    </recommendedName>
</protein>
<dbReference type="Proteomes" id="UP000230731">
    <property type="component" value="Unassembled WGS sequence"/>
</dbReference>
<organism evidence="2 3">
    <name type="scientific">Candidatus Andersenbacteria bacterium CG10_big_fil_rev_8_21_14_0_10_54_11</name>
    <dbReference type="NCBI Taxonomy" id="1974485"/>
    <lineage>
        <taxon>Bacteria</taxon>
        <taxon>Candidatus Anderseniibacteriota</taxon>
    </lineage>
</organism>
<accession>A0A2M6WYP4</accession>
<dbReference type="AlphaFoldDB" id="A0A2M6WYP4"/>
<sequence length="206" mass="22352">MEVNLQFSRLAPPEIVEKTRQALEHNGITAFTAATGAEAKAKLLDLLPAGAAVMNMTSMTLETISVADEVLNSGNYNAIRSELNHLDAEADARRKQELGAAPPYAVGSVHAITQQGEIMIASKTGSQLPAYAYGAPKVIWIAGTHKIVRDREAGFRRLNEYSLPLEDQRAQQAYGQGSNISKILIINKEVQPGRLTLILVNEKLGF</sequence>